<reference evidence="2 3" key="1">
    <citation type="submission" date="2018-08" db="EMBL/GenBank/DDBJ databases">
        <title>Genomic Encyclopedia of Type Strains, Phase IV (KMG-IV): sequencing the most valuable type-strain genomes for metagenomic binning, comparative biology and taxonomic classification.</title>
        <authorList>
            <person name="Goeker M."/>
        </authorList>
    </citation>
    <scope>NUCLEOTIDE SEQUENCE [LARGE SCALE GENOMIC DNA]</scope>
    <source>
        <strain evidence="2 3">DSM 17274</strain>
    </source>
</reference>
<feature type="compositionally biased region" description="Basic and acidic residues" evidence="1">
    <location>
        <begin position="83"/>
        <end position="109"/>
    </location>
</feature>
<proteinExistence type="predicted"/>
<dbReference type="EMBL" id="QUMW01000012">
    <property type="protein sequence ID" value="REG23805.1"/>
    <property type="molecule type" value="Genomic_DNA"/>
</dbReference>
<keyword evidence="3" id="KW-1185">Reference proteome</keyword>
<evidence type="ECO:0000313" key="2">
    <source>
        <dbReference type="EMBL" id="REG23805.1"/>
    </source>
</evidence>
<dbReference type="OrthoDB" id="2944078at2"/>
<evidence type="ECO:0000313" key="3">
    <source>
        <dbReference type="Proteomes" id="UP000257076"/>
    </source>
</evidence>
<dbReference type="Proteomes" id="UP000257076">
    <property type="component" value="Unassembled WGS sequence"/>
</dbReference>
<organism evidence="2 3">
    <name type="scientific">Jeotgalicoccus halotolerans</name>
    <dbReference type="NCBI Taxonomy" id="157227"/>
    <lineage>
        <taxon>Bacteria</taxon>
        <taxon>Bacillati</taxon>
        <taxon>Bacillota</taxon>
        <taxon>Bacilli</taxon>
        <taxon>Bacillales</taxon>
        <taxon>Staphylococcaceae</taxon>
        <taxon>Jeotgalicoccus</taxon>
    </lineage>
</organism>
<comment type="caution">
    <text evidence="2">The sequence shown here is derived from an EMBL/GenBank/DDBJ whole genome shotgun (WGS) entry which is preliminary data.</text>
</comment>
<protein>
    <submittedName>
        <fullName evidence="2">Uncharacterized protein</fullName>
    </submittedName>
</protein>
<sequence>MTGLAKLIVAGGRGQTEPPELCKGKNGRGKFLTRHDGRRVGKVCSGCHDLKHYDDFGKHSKNMDGKRNICKICRNTQRRIKRQSKEYREKQREYNSRPEVKERKQEIRREHKKKNREQYALYDVRRRARKRALPDSLTLTQSAGIVSRFPYCPITGSDDLHTEHFIAIATGHGGGHTIQNVWRLDAYINNCKSDYNPFEFFRREDIINEIITDYGRTREQIEAGFLQVVEYLANQNEMTVQQFEEYTNYCYNNRKTDEEIEQLNAAGETVNSRKEFEAYTAAMSETIMQGVS</sequence>
<evidence type="ECO:0000256" key="1">
    <source>
        <dbReference type="SAM" id="MobiDB-lite"/>
    </source>
</evidence>
<name>A0A3E0AVL8_9STAP</name>
<dbReference type="RefSeq" id="WP_115885352.1">
    <property type="nucleotide sequence ID" value="NZ_CBCSHX010000006.1"/>
</dbReference>
<feature type="region of interest" description="Disordered" evidence="1">
    <location>
        <begin position="83"/>
        <end position="114"/>
    </location>
</feature>
<dbReference type="AlphaFoldDB" id="A0A3E0AVL8"/>
<gene>
    <name evidence="2" type="ORF">DFR63_1552</name>
</gene>
<accession>A0A3E0AVL8</accession>